<evidence type="ECO:0000313" key="4">
    <source>
        <dbReference type="EMBL" id="MBB4911031.1"/>
    </source>
</evidence>
<feature type="compositionally biased region" description="Basic residues" evidence="1">
    <location>
        <begin position="234"/>
        <end position="245"/>
    </location>
</feature>
<keyword evidence="2" id="KW-1133">Transmembrane helix</keyword>
<gene>
    <name evidence="4" type="ORF">FHR82_007290</name>
</gene>
<evidence type="ECO:0000256" key="2">
    <source>
        <dbReference type="SAM" id="Phobius"/>
    </source>
</evidence>
<dbReference type="Pfam" id="PF13490">
    <property type="entry name" value="zf-HC2"/>
    <property type="match status" value="1"/>
</dbReference>
<evidence type="ECO:0000256" key="1">
    <source>
        <dbReference type="SAM" id="MobiDB-lite"/>
    </source>
</evidence>
<feature type="transmembrane region" description="Helical" evidence="2">
    <location>
        <begin position="175"/>
        <end position="191"/>
    </location>
</feature>
<dbReference type="EMBL" id="JACHJQ010000008">
    <property type="protein sequence ID" value="MBB4911031.1"/>
    <property type="molecule type" value="Genomic_DNA"/>
</dbReference>
<feature type="transmembrane region" description="Helical" evidence="2">
    <location>
        <begin position="145"/>
        <end position="163"/>
    </location>
</feature>
<feature type="region of interest" description="Disordered" evidence="1">
    <location>
        <begin position="198"/>
        <end position="245"/>
    </location>
</feature>
<proteinExistence type="predicted"/>
<feature type="domain" description="Putative zinc-finger" evidence="3">
    <location>
        <begin position="3"/>
        <end position="34"/>
    </location>
</feature>
<accession>A0A7W7QCC0</accession>
<dbReference type="Proteomes" id="UP000520767">
    <property type="component" value="Unassembled WGS sequence"/>
</dbReference>
<sequence>MTCRESLSARLDGEAEPAPAEQVDAHLAECGACRAWQRRSEELNRSLRVRPATPVPDLSEAILANAPEIEPAQGWWVRGALVCVAVAQVTLGLSQLVGMGTTAMHVGHETAPAVAGHLFNESTAWNLALGIGMLWAAFRPRATSGLVPVLAGFVVVLFAYSAHDLATGAAPVSRVLGHGLLVLGLGLMIVVNRRHRPHAPDGTRAATTDGTASGAAGGVTDPAAPDVAGPTGRPHLRPAGHHRAA</sequence>
<evidence type="ECO:0000259" key="3">
    <source>
        <dbReference type="Pfam" id="PF13490"/>
    </source>
</evidence>
<keyword evidence="5" id="KW-1185">Reference proteome</keyword>
<reference evidence="4 5" key="1">
    <citation type="submission" date="2020-08" db="EMBL/GenBank/DDBJ databases">
        <title>Genomic Encyclopedia of Type Strains, Phase III (KMG-III): the genomes of soil and plant-associated and newly described type strains.</title>
        <authorList>
            <person name="Whitman W."/>
        </authorList>
    </citation>
    <scope>NUCLEOTIDE SEQUENCE [LARGE SCALE GENOMIC DNA]</scope>
    <source>
        <strain evidence="4 5">CECT 8960</strain>
    </source>
</reference>
<keyword evidence="2" id="KW-0472">Membrane</keyword>
<dbReference type="InterPro" id="IPR027383">
    <property type="entry name" value="Znf_put"/>
</dbReference>
<feature type="compositionally biased region" description="Low complexity" evidence="1">
    <location>
        <begin position="202"/>
        <end position="221"/>
    </location>
</feature>
<name>A0A7W7QCC0_9PSEU</name>
<comment type="caution">
    <text evidence="4">The sequence shown here is derived from an EMBL/GenBank/DDBJ whole genome shotgun (WGS) entry which is preliminary data.</text>
</comment>
<evidence type="ECO:0000313" key="5">
    <source>
        <dbReference type="Proteomes" id="UP000520767"/>
    </source>
</evidence>
<dbReference type="AlphaFoldDB" id="A0A7W7QCC0"/>
<protein>
    <submittedName>
        <fullName evidence="4">Putative anti-sigma-YlaC factor YlaD</fullName>
    </submittedName>
</protein>
<organism evidence="4 5">
    <name type="scientific">Actinophytocola algeriensis</name>
    <dbReference type="NCBI Taxonomy" id="1768010"/>
    <lineage>
        <taxon>Bacteria</taxon>
        <taxon>Bacillati</taxon>
        <taxon>Actinomycetota</taxon>
        <taxon>Actinomycetes</taxon>
        <taxon>Pseudonocardiales</taxon>
        <taxon>Pseudonocardiaceae</taxon>
    </lineage>
</organism>
<feature type="transmembrane region" description="Helical" evidence="2">
    <location>
        <begin position="75"/>
        <end position="98"/>
    </location>
</feature>
<dbReference type="RefSeq" id="WP_184815028.1">
    <property type="nucleotide sequence ID" value="NZ_JACHJQ010000008.1"/>
</dbReference>
<feature type="transmembrane region" description="Helical" evidence="2">
    <location>
        <begin position="118"/>
        <end position="138"/>
    </location>
</feature>
<keyword evidence="2" id="KW-0812">Transmembrane</keyword>